<protein>
    <submittedName>
        <fullName evidence="1">Uncharacterized protein</fullName>
    </submittedName>
</protein>
<reference evidence="1 2" key="1">
    <citation type="submission" date="2017-06" db="EMBL/GenBank/DDBJ databases">
        <title>Cmopartive genomic analysis of Ambrosia Fusariam Clade fungi.</title>
        <authorList>
            <person name="Stajich J.E."/>
            <person name="Carrillo J."/>
            <person name="Kijimoto T."/>
            <person name="Eskalen A."/>
            <person name="O'Donnell K."/>
            <person name="Kasson M."/>
        </authorList>
    </citation>
    <scope>NUCLEOTIDE SEQUENCE [LARGE SCALE GENOMIC DNA]</scope>
    <source>
        <strain evidence="1 2">NRRL 20438</strain>
    </source>
</reference>
<evidence type="ECO:0000313" key="2">
    <source>
        <dbReference type="Proteomes" id="UP000288429"/>
    </source>
</evidence>
<proteinExistence type="predicted"/>
<accession>A0A428RVW7</accession>
<evidence type="ECO:0000313" key="1">
    <source>
        <dbReference type="EMBL" id="RSL81666.1"/>
    </source>
</evidence>
<sequence>MPPRIGRRKEQLGDFLQRVEGIDPDAEDSELFQLNQRSKELDNLAHGFRHHSLRTQLQQDSHLQLYRNWAKIILTDSHDGSGLTDDDLDRLCFPDPSDDDKPFAKLESQLRRFLVFAVERCVPRSIDDDHISYRVLVHYRRSMIFWVLRKYDERHIVPPKRVWLDSQMTEIMRCLKNLKTNSVDPEKGDSNKSLILSLHSPKGQLAFEFSAPHRILTIALRRGVLLGIDTIDDLFVRREKNILIKDEFKEKPILLSGGPRGRSVRADVPMSSGSLTEYLKLRGQKIGLTKEITFYSIRRSAAMDLSSKIGSEMTRAIMAHDPQSVVMEKYYTAQRTSLPDLTALALGDDEGQVDHRPIDGSLVFSRLNQDQMRRVGPMLNTVFQELREMDEEYPHNGDARAKKYRDRIIRRAALRSVMKELADEQSKNLTIDETTMRMEQLQSMSREFNNRVLDQARQHIANQAPATTVDDESENPVDDAGVDLGVDFLEDDEQNEPEGDAEDVFQRQIDQGEVVEAFPDELSPDNDITHQLSEIDYATAARAAMEIWLAVGTEASAFGSKMVSMVTCSKCQEDETVNDEAKSKLWHPSKLARHINSEFHSGFKKFFRRAQNKAKLEQLGGLQCEICAAIAPPDITIPCHSTVKTLLLHIERCTSTSMTAGEPGVDQWWAKLDTGAKTRIFDAHERVKREIGWYDDDFRGDRQHKATVKAEFKQRDNKRLSILSNAFKFSGEKQLSRPIPIGRELIRGRNRNLVNDWVKHHGRADIIEGSLMNANPTLKQEISEQLQFTKQGPMPTESTLATAITDRYKHMVTAVPMPGTPGNLSIDKQRVVDKLERESR</sequence>
<keyword evidence="2" id="KW-1185">Reference proteome</keyword>
<dbReference type="EMBL" id="NIZV01000743">
    <property type="protein sequence ID" value="RSL81666.1"/>
    <property type="molecule type" value="Genomic_DNA"/>
</dbReference>
<dbReference type="Proteomes" id="UP000288429">
    <property type="component" value="Unassembled WGS sequence"/>
</dbReference>
<dbReference type="AlphaFoldDB" id="A0A428RVW7"/>
<name>A0A428RVW7_9HYPO</name>
<comment type="caution">
    <text evidence="1">The sequence shown here is derived from an EMBL/GenBank/DDBJ whole genome shotgun (WGS) entry which is preliminary data.</text>
</comment>
<organism evidence="1 2">
    <name type="scientific">Fusarium ambrosium</name>
    <dbReference type="NCBI Taxonomy" id="131363"/>
    <lineage>
        <taxon>Eukaryota</taxon>
        <taxon>Fungi</taxon>
        <taxon>Dikarya</taxon>
        <taxon>Ascomycota</taxon>
        <taxon>Pezizomycotina</taxon>
        <taxon>Sordariomycetes</taxon>
        <taxon>Hypocreomycetidae</taxon>
        <taxon>Hypocreales</taxon>
        <taxon>Nectriaceae</taxon>
        <taxon>Fusarium</taxon>
        <taxon>Fusarium solani species complex</taxon>
    </lineage>
</organism>
<gene>
    <name evidence="1" type="ORF">CDV31_017017</name>
</gene>